<gene>
    <name evidence="1" type="ORF">METZ01_LOCUS238017</name>
</gene>
<sequence>MILDEKTILERKDALLRDLNTVQQRSVEIEKKKLEDIALANALTGAIQQCDAFLKMLNDEESDVENSSEED</sequence>
<proteinExistence type="predicted"/>
<protein>
    <submittedName>
        <fullName evidence="1">Uncharacterized protein</fullName>
    </submittedName>
</protein>
<reference evidence="1" key="1">
    <citation type="submission" date="2018-05" db="EMBL/GenBank/DDBJ databases">
        <authorList>
            <person name="Lanie J.A."/>
            <person name="Ng W.-L."/>
            <person name="Kazmierczak K.M."/>
            <person name="Andrzejewski T.M."/>
            <person name="Davidsen T.M."/>
            <person name="Wayne K.J."/>
            <person name="Tettelin H."/>
            <person name="Glass J.I."/>
            <person name="Rusch D."/>
            <person name="Podicherti R."/>
            <person name="Tsui H.-C.T."/>
            <person name="Winkler M.E."/>
        </authorList>
    </citation>
    <scope>NUCLEOTIDE SEQUENCE</scope>
</reference>
<dbReference type="EMBL" id="UINC01060549">
    <property type="protein sequence ID" value="SVB85163.1"/>
    <property type="molecule type" value="Genomic_DNA"/>
</dbReference>
<evidence type="ECO:0000313" key="1">
    <source>
        <dbReference type="EMBL" id="SVB85163.1"/>
    </source>
</evidence>
<name>A0A382HEK2_9ZZZZ</name>
<accession>A0A382HEK2</accession>
<organism evidence="1">
    <name type="scientific">marine metagenome</name>
    <dbReference type="NCBI Taxonomy" id="408172"/>
    <lineage>
        <taxon>unclassified sequences</taxon>
        <taxon>metagenomes</taxon>
        <taxon>ecological metagenomes</taxon>
    </lineage>
</organism>
<dbReference type="AlphaFoldDB" id="A0A382HEK2"/>